<dbReference type="Proteomes" id="UP000230423">
    <property type="component" value="Unassembled WGS sequence"/>
</dbReference>
<dbReference type="EMBL" id="KZ353539">
    <property type="protein sequence ID" value="PIO61476.1"/>
    <property type="molecule type" value="Genomic_DNA"/>
</dbReference>
<sequence length="70" mass="8277">MYLQNNWHSFRDVVDFNSEKFIGTYAKNQDRLTYVDDRGDKIVVNDVERKLRKGVLQKQKYDSVCLVGYG</sequence>
<dbReference type="AlphaFoldDB" id="A0A2G9TTY3"/>
<reference evidence="1 2" key="1">
    <citation type="submission" date="2015-09" db="EMBL/GenBank/DDBJ databases">
        <title>Draft genome of the parasitic nematode Teladorsagia circumcincta isolate WARC Sus (inbred).</title>
        <authorList>
            <person name="Mitreva M."/>
        </authorList>
    </citation>
    <scope>NUCLEOTIDE SEQUENCE [LARGE SCALE GENOMIC DNA]</scope>
    <source>
        <strain evidence="1 2">S</strain>
    </source>
</reference>
<name>A0A2G9TTY3_TELCI</name>
<organism evidence="1 2">
    <name type="scientific">Teladorsagia circumcincta</name>
    <name type="common">Brown stomach worm</name>
    <name type="synonym">Ostertagia circumcincta</name>
    <dbReference type="NCBI Taxonomy" id="45464"/>
    <lineage>
        <taxon>Eukaryota</taxon>
        <taxon>Metazoa</taxon>
        <taxon>Ecdysozoa</taxon>
        <taxon>Nematoda</taxon>
        <taxon>Chromadorea</taxon>
        <taxon>Rhabditida</taxon>
        <taxon>Rhabditina</taxon>
        <taxon>Rhabditomorpha</taxon>
        <taxon>Strongyloidea</taxon>
        <taxon>Trichostrongylidae</taxon>
        <taxon>Teladorsagia</taxon>
    </lineage>
</organism>
<evidence type="ECO:0000313" key="1">
    <source>
        <dbReference type="EMBL" id="PIO61476.1"/>
    </source>
</evidence>
<proteinExistence type="predicted"/>
<keyword evidence="2" id="KW-1185">Reference proteome</keyword>
<gene>
    <name evidence="1" type="ORF">TELCIR_17000</name>
</gene>
<accession>A0A2G9TTY3</accession>
<protein>
    <submittedName>
        <fullName evidence="1">Uncharacterized protein</fullName>
    </submittedName>
</protein>
<evidence type="ECO:0000313" key="2">
    <source>
        <dbReference type="Proteomes" id="UP000230423"/>
    </source>
</evidence>